<dbReference type="InterPro" id="IPR036388">
    <property type="entry name" value="WH-like_DNA-bd_sf"/>
</dbReference>
<name>A0A2W5F2H7_9SPHI</name>
<evidence type="ECO:0000313" key="6">
    <source>
        <dbReference type="Proteomes" id="UP000249645"/>
    </source>
</evidence>
<proteinExistence type="predicted"/>
<feature type="domain" description="HTH luxR-type" evidence="4">
    <location>
        <begin position="186"/>
        <end position="251"/>
    </location>
</feature>
<reference evidence="5 6" key="1">
    <citation type="submission" date="2017-11" db="EMBL/GenBank/DDBJ databases">
        <title>Infants hospitalized years apart are colonized by the same room-sourced microbial strains.</title>
        <authorList>
            <person name="Brooks B."/>
            <person name="Olm M.R."/>
            <person name="Firek B.A."/>
            <person name="Baker R."/>
            <person name="Thomas B.C."/>
            <person name="Morowitz M.J."/>
            <person name="Banfield J.F."/>
        </authorList>
    </citation>
    <scope>NUCLEOTIDE SEQUENCE [LARGE SCALE GENOMIC DNA]</scope>
    <source>
        <strain evidence="5">S2_009_000_R2_76</strain>
    </source>
</reference>
<dbReference type="GO" id="GO:0003677">
    <property type="term" value="F:DNA binding"/>
    <property type="evidence" value="ECO:0007669"/>
    <property type="project" value="UniProtKB-KW"/>
</dbReference>
<dbReference type="AlphaFoldDB" id="A0A2W5F2H7"/>
<dbReference type="GO" id="GO:0006355">
    <property type="term" value="P:regulation of DNA-templated transcription"/>
    <property type="evidence" value="ECO:0007669"/>
    <property type="project" value="InterPro"/>
</dbReference>
<keyword evidence="1" id="KW-0805">Transcription regulation</keyword>
<dbReference type="InterPro" id="IPR016032">
    <property type="entry name" value="Sig_transdc_resp-reg_C-effctor"/>
</dbReference>
<dbReference type="SMART" id="SM00421">
    <property type="entry name" value="HTH_LUXR"/>
    <property type="match status" value="1"/>
</dbReference>
<evidence type="ECO:0000256" key="2">
    <source>
        <dbReference type="ARBA" id="ARBA00023125"/>
    </source>
</evidence>
<dbReference type="PROSITE" id="PS50043">
    <property type="entry name" value="HTH_LUXR_2"/>
    <property type="match status" value="1"/>
</dbReference>
<protein>
    <submittedName>
        <fullName evidence="5">Helix-turn-helix transcriptional regulator</fullName>
    </submittedName>
</protein>
<dbReference type="PANTHER" id="PTHR44688">
    <property type="entry name" value="DNA-BINDING TRANSCRIPTIONAL ACTIVATOR DEVR_DOSR"/>
    <property type="match status" value="1"/>
</dbReference>
<dbReference type="CDD" id="cd06170">
    <property type="entry name" value="LuxR_C_like"/>
    <property type="match status" value="1"/>
</dbReference>
<comment type="caution">
    <text evidence="5">The sequence shown here is derived from an EMBL/GenBank/DDBJ whole genome shotgun (WGS) entry which is preliminary data.</text>
</comment>
<keyword evidence="2" id="KW-0238">DNA-binding</keyword>
<dbReference type="Pfam" id="PF00196">
    <property type="entry name" value="GerE"/>
    <property type="match status" value="1"/>
</dbReference>
<dbReference type="PANTHER" id="PTHR44688:SF16">
    <property type="entry name" value="DNA-BINDING TRANSCRIPTIONAL ACTIVATOR DEVR_DOSR"/>
    <property type="match status" value="1"/>
</dbReference>
<sequence>MSQVKETLHNTLTQQDFSQENDTFSDIEKYKWMAKTYATIENAIAVLSDLKEDKSYIYHGALATELGLESNQRNEIESIWEEDIFAKMHPEDLLEKHVLELQFFQFLKKIPIENRHHYYTTCRIRMQNHTGKLVWVQHRMYYVANFSNSIWLALCLYNILPEKLFLDNYPGQIVHSFSGIATIPNPSQQTSILSLREIEVLQLIRQGKLSKEVAQQLSISINTVNRHRQNILEKLRVDNSIEACRVAEKMQLINHEF</sequence>
<dbReference type="InterPro" id="IPR000792">
    <property type="entry name" value="Tscrpt_reg_LuxR_C"/>
</dbReference>
<organism evidence="5 6">
    <name type="scientific">Pseudopedobacter saltans</name>
    <dbReference type="NCBI Taxonomy" id="151895"/>
    <lineage>
        <taxon>Bacteria</taxon>
        <taxon>Pseudomonadati</taxon>
        <taxon>Bacteroidota</taxon>
        <taxon>Sphingobacteriia</taxon>
        <taxon>Sphingobacteriales</taxon>
        <taxon>Sphingobacteriaceae</taxon>
        <taxon>Pseudopedobacter</taxon>
    </lineage>
</organism>
<dbReference type="PRINTS" id="PR00038">
    <property type="entry name" value="HTHLUXR"/>
</dbReference>
<dbReference type="Proteomes" id="UP000249645">
    <property type="component" value="Unassembled WGS sequence"/>
</dbReference>
<evidence type="ECO:0000256" key="3">
    <source>
        <dbReference type="ARBA" id="ARBA00023163"/>
    </source>
</evidence>
<dbReference type="EMBL" id="QFOI01000105">
    <property type="protein sequence ID" value="PZP49578.1"/>
    <property type="molecule type" value="Genomic_DNA"/>
</dbReference>
<gene>
    <name evidence="5" type="ORF">DI598_07495</name>
</gene>
<dbReference type="PROSITE" id="PS00622">
    <property type="entry name" value="HTH_LUXR_1"/>
    <property type="match status" value="1"/>
</dbReference>
<evidence type="ECO:0000259" key="4">
    <source>
        <dbReference type="PROSITE" id="PS50043"/>
    </source>
</evidence>
<accession>A0A2W5F2H7</accession>
<dbReference type="Gene3D" id="3.30.450.20">
    <property type="entry name" value="PAS domain"/>
    <property type="match status" value="1"/>
</dbReference>
<evidence type="ECO:0000256" key="1">
    <source>
        <dbReference type="ARBA" id="ARBA00023015"/>
    </source>
</evidence>
<evidence type="ECO:0000313" key="5">
    <source>
        <dbReference type="EMBL" id="PZP49578.1"/>
    </source>
</evidence>
<keyword evidence="3" id="KW-0804">Transcription</keyword>
<dbReference type="Gene3D" id="1.10.10.10">
    <property type="entry name" value="Winged helix-like DNA-binding domain superfamily/Winged helix DNA-binding domain"/>
    <property type="match status" value="1"/>
</dbReference>
<dbReference type="SUPFAM" id="SSF46894">
    <property type="entry name" value="C-terminal effector domain of the bipartite response regulators"/>
    <property type="match status" value="1"/>
</dbReference>